<proteinExistence type="predicted"/>
<dbReference type="SUPFAM" id="SSF52833">
    <property type="entry name" value="Thioredoxin-like"/>
    <property type="match status" value="1"/>
</dbReference>
<gene>
    <name evidence="1" type="ORF">S03H2_34822</name>
</gene>
<name>X1HXY9_9ZZZZ</name>
<dbReference type="AlphaFoldDB" id="X1HXY9"/>
<organism evidence="1">
    <name type="scientific">marine sediment metagenome</name>
    <dbReference type="NCBI Taxonomy" id="412755"/>
    <lineage>
        <taxon>unclassified sequences</taxon>
        <taxon>metagenomes</taxon>
        <taxon>ecological metagenomes</taxon>
    </lineage>
</organism>
<evidence type="ECO:0008006" key="2">
    <source>
        <dbReference type="Google" id="ProtNLM"/>
    </source>
</evidence>
<evidence type="ECO:0000313" key="1">
    <source>
        <dbReference type="EMBL" id="GAH58689.1"/>
    </source>
</evidence>
<dbReference type="Gene3D" id="3.40.30.10">
    <property type="entry name" value="Glutaredoxin"/>
    <property type="match status" value="1"/>
</dbReference>
<reference evidence="1" key="1">
    <citation type="journal article" date="2014" name="Front. Microbiol.">
        <title>High frequency of phylogenetically diverse reductive dehalogenase-homologous genes in deep subseafloor sedimentary metagenomes.</title>
        <authorList>
            <person name="Kawai M."/>
            <person name="Futagami T."/>
            <person name="Toyoda A."/>
            <person name="Takaki Y."/>
            <person name="Nishi S."/>
            <person name="Hori S."/>
            <person name="Arai W."/>
            <person name="Tsubouchi T."/>
            <person name="Morono Y."/>
            <person name="Uchiyama I."/>
            <person name="Ito T."/>
            <person name="Fujiyama A."/>
            <person name="Inagaki F."/>
            <person name="Takami H."/>
        </authorList>
    </citation>
    <scope>NUCLEOTIDE SEQUENCE</scope>
    <source>
        <strain evidence="1">Expedition CK06-06</strain>
    </source>
</reference>
<sequence length="48" mass="5758">MIKELKLLARSIFIIDKDDRTRYIEIVPEITRHPDYDKAARMVKQLIT</sequence>
<protein>
    <recommendedName>
        <fullName evidence="2">Redoxin domain-containing protein</fullName>
    </recommendedName>
</protein>
<dbReference type="InterPro" id="IPR036249">
    <property type="entry name" value="Thioredoxin-like_sf"/>
</dbReference>
<comment type="caution">
    <text evidence="1">The sequence shown here is derived from an EMBL/GenBank/DDBJ whole genome shotgun (WGS) entry which is preliminary data.</text>
</comment>
<accession>X1HXY9</accession>
<dbReference type="EMBL" id="BARU01021268">
    <property type="protein sequence ID" value="GAH58689.1"/>
    <property type="molecule type" value="Genomic_DNA"/>
</dbReference>